<evidence type="ECO:0000259" key="2">
    <source>
        <dbReference type="Pfam" id="PF13628"/>
    </source>
</evidence>
<keyword evidence="4" id="KW-1185">Reference proteome</keyword>
<dbReference type="Gene3D" id="1.20.1260.10">
    <property type="match status" value="1"/>
</dbReference>
<sequence length="305" mass="32804">MRDREVIEEALDGVDGVVHLAAEVGVGQSMYEIARYVGANDLGTAVLLEAMIGKPIKKLVVASSMSVYGEGRYEAADGQSLGLVRRRAEHVKAGQWDLKSADGQPLVPVPTDEEKPVDLSSIYALTKYSQERQCLIFAEAYGVEAVALRLFNVFGAGQALSNPYTGVLANFAARLSNGQRPMIARLVIERGKDPKAIDFANQMLRDHEKASAGLIEAAKADNVALTPKMSDEHRQQLDALKGAAEADFDQAYFSTQITAHENAIALIEAYAKDGEAGALKAHAESVLGTIRTHAMRAHDLQTAGN</sequence>
<name>A0A504TUT9_9HYPH</name>
<accession>A0A504TUT9</accession>
<evidence type="ECO:0000313" key="4">
    <source>
        <dbReference type="Proteomes" id="UP000316429"/>
    </source>
</evidence>
<dbReference type="AlphaFoldDB" id="A0A504TUT9"/>
<evidence type="ECO:0000259" key="1">
    <source>
        <dbReference type="Pfam" id="PF01370"/>
    </source>
</evidence>
<feature type="domain" description="DUF4142" evidence="2">
    <location>
        <begin position="184"/>
        <end position="300"/>
    </location>
</feature>
<reference evidence="3 4" key="1">
    <citation type="submission" date="2019-06" db="EMBL/GenBank/DDBJ databases">
        <title>Rhizobium sp. CL12 isolated from roots of soybean.</title>
        <authorList>
            <person name="Wang C."/>
        </authorList>
    </citation>
    <scope>NUCLEOTIDE SEQUENCE [LARGE SCALE GENOMIC DNA]</scope>
    <source>
        <strain evidence="3 4">CL12</strain>
    </source>
</reference>
<dbReference type="SUPFAM" id="SSF51735">
    <property type="entry name" value="NAD(P)-binding Rossmann-fold domains"/>
    <property type="match status" value="1"/>
</dbReference>
<organism evidence="3 4">
    <name type="scientific">Rhizobium glycinendophyticum</name>
    <dbReference type="NCBI Taxonomy" id="2589807"/>
    <lineage>
        <taxon>Bacteria</taxon>
        <taxon>Pseudomonadati</taxon>
        <taxon>Pseudomonadota</taxon>
        <taxon>Alphaproteobacteria</taxon>
        <taxon>Hyphomicrobiales</taxon>
        <taxon>Rhizobiaceae</taxon>
        <taxon>Rhizobium/Agrobacterium group</taxon>
        <taxon>Rhizobium</taxon>
    </lineage>
</organism>
<feature type="domain" description="NAD-dependent epimerase/dehydratase" evidence="1">
    <location>
        <begin position="2"/>
        <end position="73"/>
    </location>
</feature>
<gene>
    <name evidence="3" type="ORF">FJQ55_19415</name>
</gene>
<dbReference type="InterPro" id="IPR036291">
    <property type="entry name" value="NAD(P)-bd_dom_sf"/>
</dbReference>
<evidence type="ECO:0000313" key="3">
    <source>
        <dbReference type="EMBL" id="TPP05909.1"/>
    </source>
</evidence>
<proteinExistence type="predicted"/>
<dbReference type="EMBL" id="VFYP01000004">
    <property type="protein sequence ID" value="TPP05909.1"/>
    <property type="molecule type" value="Genomic_DNA"/>
</dbReference>
<dbReference type="Proteomes" id="UP000316429">
    <property type="component" value="Unassembled WGS sequence"/>
</dbReference>
<comment type="caution">
    <text evidence="3">The sequence shown here is derived from an EMBL/GenBank/DDBJ whole genome shotgun (WGS) entry which is preliminary data.</text>
</comment>
<protein>
    <submittedName>
        <fullName evidence="3">DUF4142 domain-containing protein</fullName>
    </submittedName>
</protein>
<dbReference type="Pfam" id="PF13628">
    <property type="entry name" value="DUF4142"/>
    <property type="match status" value="1"/>
</dbReference>
<dbReference type="PANTHER" id="PTHR38593">
    <property type="entry name" value="BLR2558 PROTEIN"/>
    <property type="match status" value="1"/>
</dbReference>
<dbReference type="Pfam" id="PF01370">
    <property type="entry name" value="Epimerase"/>
    <property type="match status" value="2"/>
</dbReference>
<dbReference type="PANTHER" id="PTHR38593:SF1">
    <property type="entry name" value="BLR2558 PROTEIN"/>
    <property type="match status" value="1"/>
</dbReference>
<dbReference type="InterPro" id="IPR001509">
    <property type="entry name" value="Epimerase_deHydtase"/>
</dbReference>
<dbReference type="InterPro" id="IPR025419">
    <property type="entry name" value="DUF4142"/>
</dbReference>
<dbReference type="InterPro" id="IPR012347">
    <property type="entry name" value="Ferritin-like"/>
</dbReference>
<dbReference type="Gene3D" id="3.40.50.720">
    <property type="entry name" value="NAD(P)-binding Rossmann-like Domain"/>
    <property type="match status" value="1"/>
</dbReference>
<feature type="domain" description="NAD-dependent epimerase/dehydratase" evidence="1">
    <location>
        <begin position="110"/>
        <end position="182"/>
    </location>
</feature>